<proteinExistence type="predicted"/>
<reference evidence="1 2" key="1">
    <citation type="submission" date="2017-06" db="EMBL/GenBank/DDBJ databases">
        <title>Complete Genome Sequence of Streptomyces hawaiiensis NRRL 15010 and insights into acyldepsipeptides biosynthesis.</title>
        <authorList>
            <person name="Mariita R.M."/>
            <person name="Sello J.K."/>
        </authorList>
    </citation>
    <scope>NUCLEOTIDE SEQUENCE [LARGE SCALE GENOMIC DNA]</scope>
    <source>
        <strain evidence="1 2">ATCC 12236</strain>
    </source>
</reference>
<keyword evidence="2" id="KW-1185">Reference proteome</keyword>
<dbReference type="RefSeq" id="WP_175430226.1">
    <property type="nucleotide sequence ID" value="NZ_CP021978.1"/>
</dbReference>
<evidence type="ECO:0000313" key="2">
    <source>
        <dbReference type="Proteomes" id="UP000495940"/>
    </source>
</evidence>
<dbReference type="AlphaFoldDB" id="A0A6G5R655"/>
<gene>
    <name evidence="1" type="ORF">CEB94_00145</name>
</gene>
<dbReference type="EMBL" id="CP021978">
    <property type="protein sequence ID" value="QCD53525.1"/>
    <property type="molecule type" value="Genomic_DNA"/>
</dbReference>
<evidence type="ECO:0000313" key="1">
    <source>
        <dbReference type="EMBL" id="QCD53525.1"/>
    </source>
</evidence>
<dbReference type="Proteomes" id="UP000495940">
    <property type="component" value="Chromosome"/>
</dbReference>
<protein>
    <submittedName>
        <fullName evidence="1">Uncharacterized protein</fullName>
    </submittedName>
</protein>
<accession>A0A6G5R655</accession>
<sequence>MLRESLRQDSLVLEAGLIEELTACPEAPVSAAPAYCPQAIGIALLSPKEPKEPRKPRCQ</sequence>
<name>A0A6G5R655_9ACTN</name>
<organism evidence="1 2">
    <name type="scientific">Streptomyces hawaiiensis</name>
    <dbReference type="NCBI Taxonomy" id="67305"/>
    <lineage>
        <taxon>Bacteria</taxon>
        <taxon>Bacillati</taxon>
        <taxon>Actinomycetota</taxon>
        <taxon>Actinomycetes</taxon>
        <taxon>Kitasatosporales</taxon>
        <taxon>Streptomycetaceae</taxon>
        <taxon>Streptomyces</taxon>
    </lineage>
</organism>
<dbReference type="KEGG" id="shaw:CEB94_00145"/>